<dbReference type="EMBL" id="DS499595">
    <property type="protein sequence ID" value="EDP54404.1"/>
    <property type="molecule type" value="Genomic_DNA"/>
</dbReference>
<organism evidence="1 2">
    <name type="scientific">Aspergillus fumigatus (strain CBS 144.89 / FGSC A1163 / CEA10)</name>
    <name type="common">Neosartorya fumigata</name>
    <dbReference type="NCBI Taxonomy" id="451804"/>
    <lineage>
        <taxon>Eukaryota</taxon>
        <taxon>Fungi</taxon>
        <taxon>Dikarya</taxon>
        <taxon>Ascomycota</taxon>
        <taxon>Pezizomycotina</taxon>
        <taxon>Eurotiomycetes</taxon>
        <taxon>Eurotiomycetidae</taxon>
        <taxon>Eurotiales</taxon>
        <taxon>Aspergillaceae</taxon>
        <taxon>Aspergillus</taxon>
        <taxon>Aspergillus subgen. Fumigati</taxon>
    </lineage>
</organism>
<dbReference type="Proteomes" id="UP000001699">
    <property type="component" value="Unassembled WGS sequence"/>
</dbReference>
<keyword evidence="2" id="KW-1185">Reference proteome</keyword>
<dbReference type="AlphaFoldDB" id="B0XRR8"/>
<accession>B0XRR8</accession>
<sequence>MVEIEPQCPEIVILSEKAWRTRRTRMRLGRKEQGETHEDGMEIVLRLVAAEEEIVSKWDGERFEGSGNKLMGTDDGSSLSVSQTEIVVGTYHNHQKTPPGMLNLLLIGKMGKE</sequence>
<evidence type="ECO:0000313" key="1">
    <source>
        <dbReference type="EMBL" id="EDP54404.1"/>
    </source>
</evidence>
<reference evidence="1 2" key="1">
    <citation type="journal article" date="2008" name="PLoS Genet.">
        <title>Genomic islands in the pathogenic filamentous fungus Aspergillus fumigatus.</title>
        <authorList>
            <person name="Fedorova N.D."/>
            <person name="Khaldi N."/>
            <person name="Joardar V.S."/>
            <person name="Maiti R."/>
            <person name="Amedeo P."/>
            <person name="Anderson M.J."/>
            <person name="Crabtree J."/>
            <person name="Silva J.C."/>
            <person name="Badger J.H."/>
            <person name="Albarraq A."/>
            <person name="Angiuoli S."/>
            <person name="Bussey H."/>
            <person name="Bowyer P."/>
            <person name="Cotty P.J."/>
            <person name="Dyer P.S."/>
            <person name="Egan A."/>
            <person name="Galens K."/>
            <person name="Fraser-Liggett C.M."/>
            <person name="Haas B.J."/>
            <person name="Inman J.M."/>
            <person name="Kent R."/>
            <person name="Lemieux S."/>
            <person name="Malavazi I."/>
            <person name="Orvis J."/>
            <person name="Roemer T."/>
            <person name="Ronning C.M."/>
            <person name="Sundaram J.P."/>
            <person name="Sutton G."/>
            <person name="Turner G."/>
            <person name="Venter J.C."/>
            <person name="White O.R."/>
            <person name="Whitty B.R."/>
            <person name="Youngman P."/>
            <person name="Wolfe K.H."/>
            <person name="Goldman G.H."/>
            <person name="Wortman J.R."/>
            <person name="Jiang B."/>
            <person name="Denning D.W."/>
            <person name="Nierman W.C."/>
        </authorList>
    </citation>
    <scope>NUCLEOTIDE SEQUENCE [LARGE SCALE GENOMIC DNA]</scope>
    <source>
        <strain evidence="2">CBS 144.89 / FGSC A1163 / CEA10</strain>
    </source>
</reference>
<name>B0XRR8_ASPFC</name>
<gene>
    <name evidence="1" type="ORF">AFUB_024600</name>
</gene>
<evidence type="ECO:0000313" key="2">
    <source>
        <dbReference type="Proteomes" id="UP000001699"/>
    </source>
</evidence>
<dbReference type="VEuPathDB" id="FungiDB:AFUB_024600"/>
<dbReference type="HOGENOM" id="CLU_2132974_0_0_1"/>
<proteinExistence type="predicted"/>
<protein>
    <submittedName>
        <fullName evidence="1">Uncharacterized protein</fullName>
    </submittedName>
</protein>